<accession>A0A8H6I2H4</accession>
<sequence length="318" mass="35850">MHTRSFKYLCLYMEVEDTKHCRVLNRLALTYWPLIRPSDPPSFSSSSITPTSNMHRPRILQAGNSSKPYLQTVQEELPGFDSPPSSWTDEKEGLRCTGTAAYYPPPATATESNVAQHQQRSLDSAPRICSSRRRRRIEHWLDTVSIAFVSEFSEHSEHTPVRRHGEDMSSWSQTFPTNSHSPEPFSPDLVPIVARSPSAHFSRDSFGYLQRYTPGLTREKAHALQTALTVAEIDNHVQEVTVRLIRALKPASERKAALHLAILGLTGVNYLPSTRLEAKGKEATQSWFPDREHGPGGDDWVVHAPIPLRVSDAEYCRL</sequence>
<proteinExistence type="predicted"/>
<protein>
    <submittedName>
        <fullName evidence="2">Uncharacterized protein</fullName>
    </submittedName>
</protein>
<keyword evidence="3" id="KW-1185">Reference proteome</keyword>
<organism evidence="2 3">
    <name type="scientific">Ephemerocybe angulata</name>
    <dbReference type="NCBI Taxonomy" id="980116"/>
    <lineage>
        <taxon>Eukaryota</taxon>
        <taxon>Fungi</taxon>
        <taxon>Dikarya</taxon>
        <taxon>Basidiomycota</taxon>
        <taxon>Agaricomycotina</taxon>
        <taxon>Agaricomycetes</taxon>
        <taxon>Agaricomycetidae</taxon>
        <taxon>Agaricales</taxon>
        <taxon>Agaricineae</taxon>
        <taxon>Psathyrellaceae</taxon>
        <taxon>Ephemerocybe</taxon>
    </lineage>
</organism>
<feature type="region of interest" description="Disordered" evidence="1">
    <location>
        <begin position="159"/>
        <end position="183"/>
    </location>
</feature>
<evidence type="ECO:0000256" key="1">
    <source>
        <dbReference type="SAM" id="MobiDB-lite"/>
    </source>
</evidence>
<evidence type="ECO:0000313" key="3">
    <source>
        <dbReference type="Proteomes" id="UP000521943"/>
    </source>
</evidence>
<comment type="caution">
    <text evidence="2">The sequence shown here is derived from an EMBL/GenBank/DDBJ whole genome shotgun (WGS) entry which is preliminary data.</text>
</comment>
<dbReference type="AlphaFoldDB" id="A0A8H6I2H4"/>
<gene>
    <name evidence="2" type="ORF">DFP72DRAFT_846941</name>
</gene>
<dbReference type="Proteomes" id="UP000521943">
    <property type="component" value="Unassembled WGS sequence"/>
</dbReference>
<name>A0A8H6I2H4_9AGAR</name>
<evidence type="ECO:0000313" key="2">
    <source>
        <dbReference type="EMBL" id="KAF6756181.1"/>
    </source>
</evidence>
<reference evidence="2 3" key="1">
    <citation type="submission" date="2020-07" db="EMBL/GenBank/DDBJ databases">
        <title>Comparative genomics of pyrophilous fungi reveals a link between fire events and developmental genes.</title>
        <authorList>
            <consortium name="DOE Joint Genome Institute"/>
            <person name="Steindorff A.S."/>
            <person name="Carver A."/>
            <person name="Calhoun S."/>
            <person name="Stillman K."/>
            <person name="Liu H."/>
            <person name="Lipzen A."/>
            <person name="Pangilinan J."/>
            <person name="Labutti K."/>
            <person name="Bruns T.D."/>
            <person name="Grigoriev I.V."/>
        </authorList>
    </citation>
    <scope>NUCLEOTIDE SEQUENCE [LARGE SCALE GENOMIC DNA]</scope>
    <source>
        <strain evidence="2 3">CBS 144469</strain>
    </source>
</reference>
<dbReference type="EMBL" id="JACGCI010000027">
    <property type="protein sequence ID" value="KAF6756181.1"/>
    <property type="molecule type" value="Genomic_DNA"/>
</dbReference>
<feature type="compositionally biased region" description="Polar residues" evidence="1">
    <location>
        <begin position="169"/>
        <end position="181"/>
    </location>
</feature>